<feature type="region of interest" description="Disordered" evidence="1">
    <location>
        <begin position="1"/>
        <end position="28"/>
    </location>
</feature>
<dbReference type="Pfam" id="PF13946">
    <property type="entry name" value="DUF4214"/>
    <property type="match status" value="1"/>
</dbReference>
<dbReference type="InterPro" id="IPR025282">
    <property type="entry name" value="DUF4214"/>
</dbReference>
<dbReference type="InterPro" id="IPR011049">
    <property type="entry name" value="Serralysin-like_metalloprot_C"/>
</dbReference>
<sequence length="619" mass="64305">MADINGTPASETLPGTDGDDSFIGGDGADTLQGGAGFDRVNYAEEGGPGGVLVDFGGGPGRDTFGAADRLQSIEFALGTAFADEFRGTSGSNGAAGLAGADIFDLGDGFDDVRYTFDEEYGGTSGIQVDLSRQFAIDGFGDRDTLIGVERVRGTRFDDSFVGDDRDNQFAGNAGNDVFDGRGGYDSMHFILETGAQTIDQTAIGVIVDFNAGTARHGGAARQDEVDRFSGMENAEGTNRADVFIALTENGDHFFVGYAGNDTFQGGSGFEQVSYAGERFFGGDRGIVFDWSTGTAIDTFGHEDRHSNIDLVRGTLLADRFVGDDGRNQVRGLAGDDIIDLGGGVDEVRYEMDANEGGAAGVMVDLAAGFAIDGFGDRDTLIGVEQVRGTDFADRLMGDGADNRLRGLDGADELAGAGGNDRLEGGRGDDAIDGGAGRDAAVFSGARGEYAVTSGAAGLIVSDTTSGRDGIDRLTNVERLVFTDSTLAFDFDGTAGQAYRLYQAAFARTPDQGGVSFWTNAFDRGEQDLIGAATFFLASPEFAATYGSPGTVSDAAFVALLYQNVLGRGPDDGGNAFWLGELAGGRSRENVLVQFSESPENVALVAPAIASGIVLDVGIA</sequence>
<dbReference type="GO" id="GO:0005509">
    <property type="term" value="F:calcium ion binding"/>
    <property type="evidence" value="ECO:0007669"/>
    <property type="project" value="InterPro"/>
</dbReference>
<dbReference type="InterPro" id="IPR001343">
    <property type="entry name" value="Hemolysn_Ca-bd"/>
</dbReference>
<gene>
    <name evidence="3" type="ORF">GCM10011322_01170</name>
</gene>
<evidence type="ECO:0000313" key="3">
    <source>
        <dbReference type="EMBL" id="GGK18211.1"/>
    </source>
</evidence>
<dbReference type="Proteomes" id="UP000600449">
    <property type="component" value="Unassembled WGS sequence"/>
</dbReference>
<dbReference type="PROSITE" id="PS00330">
    <property type="entry name" value="HEMOLYSIN_CALCIUM"/>
    <property type="match status" value="2"/>
</dbReference>
<dbReference type="RefSeq" id="WP_188908394.1">
    <property type="nucleotide sequence ID" value="NZ_BMMF01000001.1"/>
</dbReference>
<dbReference type="PRINTS" id="PR00313">
    <property type="entry name" value="CABNDNGRPT"/>
</dbReference>
<evidence type="ECO:0000313" key="4">
    <source>
        <dbReference type="Proteomes" id="UP000600449"/>
    </source>
</evidence>
<dbReference type="SUPFAM" id="SSF51120">
    <property type="entry name" value="beta-Roll"/>
    <property type="match status" value="3"/>
</dbReference>
<dbReference type="InterPro" id="IPR018511">
    <property type="entry name" value="Hemolysin-typ_Ca-bd_CS"/>
</dbReference>
<evidence type="ECO:0000259" key="2">
    <source>
        <dbReference type="Pfam" id="PF13946"/>
    </source>
</evidence>
<comment type="caution">
    <text evidence="3">The sequence shown here is derived from an EMBL/GenBank/DDBJ whole genome shotgun (WGS) entry which is preliminary data.</text>
</comment>
<proteinExistence type="predicted"/>
<evidence type="ECO:0000256" key="1">
    <source>
        <dbReference type="SAM" id="MobiDB-lite"/>
    </source>
</evidence>
<protein>
    <recommendedName>
        <fullName evidence="2">DUF4214 domain-containing protein</fullName>
    </recommendedName>
</protein>
<reference evidence="3 4" key="1">
    <citation type="journal article" date="2014" name="Int. J. Syst. Evol. Microbiol.">
        <title>Complete genome sequence of Corynebacterium casei LMG S-19264T (=DSM 44701T), isolated from a smear-ripened cheese.</title>
        <authorList>
            <consortium name="US DOE Joint Genome Institute (JGI-PGF)"/>
            <person name="Walter F."/>
            <person name="Albersmeier A."/>
            <person name="Kalinowski J."/>
            <person name="Ruckert C."/>
        </authorList>
    </citation>
    <scope>NUCLEOTIDE SEQUENCE [LARGE SCALE GENOMIC DNA]</scope>
    <source>
        <strain evidence="3 4">CGMCC 1.9161</strain>
    </source>
</reference>
<feature type="domain" description="DUF4214" evidence="2">
    <location>
        <begin position="533"/>
        <end position="603"/>
    </location>
</feature>
<organism evidence="3 4">
    <name type="scientific">Salinarimonas ramus</name>
    <dbReference type="NCBI Taxonomy" id="690164"/>
    <lineage>
        <taxon>Bacteria</taxon>
        <taxon>Pseudomonadati</taxon>
        <taxon>Pseudomonadota</taxon>
        <taxon>Alphaproteobacteria</taxon>
        <taxon>Hyphomicrobiales</taxon>
        <taxon>Salinarimonadaceae</taxon>
        <taxon>Salinarimonas</taxon>
    </lineage>
</organism>
<accession>A0A917Q400</accession>
<dbReference type="AlphaFoldDB" id="A0A917Q400"/>
<dbReference type="EMBL" id="BMMF01000001">
    <property type="protein sequence ID" value="GGK18211.1"/>
    <property type="molecule type" value="Genomic_DNA"/>
</dbReference>
<dbReference type="Gene3D" id="2.150.10.10">
    <property type="entry name" value="Serralysin-like metalloprotease, C-terminal"/>
    <property type="match status" value="3"/>
</dbReference>
<keyword evidence="4" id="KW-1185">Reference proteome</keyword>
<name>A0A917Q400_9HYPH</name>
<dbReference type="Pfam" id="PF00353">
    <property type="entry name" value="HemolysinCabind"/>
    <property type="match status" value="6"/>
</dbReference>